<evidence type="ECO:0000313" key="3">
    <source>
        <dbReference type="Proteomes" id="UP000002063"/>
    </source>
</evidence>
<protein>
    <submittedName>
        <fullName evidence="2">Uncharacterized protein</fullName>
    </submittedName>
</protein>
<evidence type="ECO:0000313" key="2">
    <source>
        <dbReference type="EMBL" id="ACX72547.1"/>
    </source>
</evidence>
<feature type="transmembrane region" description="Helical" evidence="1">
    <location>
        <begin position="77"/>
        <end position="102"/>
    </location>
</feature>
<name>C9RG45_METVM</name>
<sequence length="165" mass="19736">MNNHIIKYILIGWLITFLFYLPRLLALLFFWQGSFNPYWIILIILLMSFVKSIVYFGIIALFLLLFKKLLKLDIKNIYKKIVISFIPLSIVGLTIFIIRIINYSFIPQITPYRMVFEQLFILFGLIYCYYLLGKNINTDVKNFKISYLLCGVLFIIMWIIFPFPF</sequence>
<evidence type="ECO:0000256" key="1">
    <source>
        <dbReference type="SAM" id="Phobius"/>
    </source>
</evidence>
<keyword evidence="1" id="KW-0472">Membrane</keyword>
<feature type="transmembrane region" description="Helical" evidence="1">
    <location>
        <begin position="38"/>
        <end position="65"/>
    </location>
</feature>
<gene>
    <name evidence="2" type="ordered locus">Metvu_0689</name>
</gene>
<dbReference type="Proteomes" id="UP000002063">
    <property type="component" value="Chromosome"/>
</dbReference>
<keyword evidence="3" id="KW-1185">Reference proteome</keyword>
<proteinExistence type="predicted"/>
<dbReference type="STRING" id="579137.Metvu_0689"/>
<dbReference type="EMBL" id="CP001787">
    <property type="protein sequence ID" value="ACX72547.1"/>
    <property type="molecule type" value="Genomic_DNA"/>
</dbReference>
<dbReference type="HOGENOM" id="CLU_1607193_0_0_2"/>
<accession>C9RG45</accession>
<reference evidence="2" key="1">
    <citation type="submission" date="2009-10" db="EMBL/GenBank/DDBJ databases">
        <title>Complete sequence of chromosome of Methanocaldococcus vulcanius M7.</title>
        <authorList>
            <consortium name="US DOE Joint Genome Institute"/>
            <person name="Lucas S."/>
            <person name="Copeland A."/>
            <person name="Lapidus A."/>
            <person name="Glavina del Rio T."/>
            <person name="Dalin E."/>
            <person name="Tice H."/>
            <person name="Bruce D."/>
            <person name="Goodwin L."/>
            <person name="Pitluck S."/>
            <person name="Lcollab F.I."/>
            <person name="Brettin T."/>
            <person name="Detter J.C."/>
            <person name="Han C."/>
            <person name="Tapia R."/>
            <person name="Kuske C.R."/>
            <person name="Schmutz J."/>
            <person name="Larimer F."/>
            <person name="Land M."/>
            <person name="Hauser L."/>
            <person name="Kyrpides N."/>
            <person name="Ovchinikova G."/>
            <person name="Sieprawska-Lupa M."/>
            <person name="Whitman W.B."/>
            <person name="Woyke T."/>
        </authorList>
    </citation>
    <scope>NUCLEOTIDE SEQUENCE [LARGE SCALE GENOMIC DNA]</scope>
    <source>
        <strain evidence="2">M7</strain>
    </source>
</reference>
<dbReference type="KEGG" id="mvu:Metvu_0689"/>
<dbReference type="AlphaFoldDB" id="C9RG45"/>
<feature type="transmembrane region" description="Helical" evidence="1">
    <location>
        <begin position="145"/>
        <end position="163"/>
    </location>
</feature>
<feature type="transmembrane region" description="Helical" evidence="1">
    <location>
        <begin position="114"/>
        <end position="133"/>
    </location>
</feature>
<feature type="transmembrane region" description="Helical" evidence="1">
    <location>
        <begin position="12"/>
        <end position="32"/>
    </location>
</feature>
<organism evidence="2 3">
    <name type="scientific">Methanocaldococcus vulcanius (strain ATCC 700851 / DSM 12094 / M7)</name>
    <name type="common">Methanococcus vulcanius</name>
    <dbReference type="NCBI Taxonomy" id="579137"/>
    <lineage>
        <taxon>Archaea</taxon>
        <taxon>Methanobacteriati</taxon>
        <taxon>Methanobacteriota</taxon>
        <taxon>Methanomada group</taxon>
        <taxon>Methanococci</taxon>
        <taxon>Methanococcales</taxon>
        <taxon>Methanocaldococcaceae</taxon>
        <taxon>Methanocaldococcus</taxon>
    </lineage>
</organism>
<keyword evidence="1" id="KW-0812">Transmembrane</keyword>
<keyword evidence="1" id="KW-1133">Transmembrane helix</keyword>